<dbReference type="GO" id="GO:0008725">
    <property type="term" value="F:DNA-3-methyladenine glycosylase activity"/>
    <property type="evidence" value="ECO:0007669"/>
    <property type="project" value="UniProtKB-EC"/>
</dbReference>
<dbReference type="EC" id="3.2.2.20" evidence="1"/>
<dbReference type="PANTHER" id="PTHR30037:SF4">
    <property type="entry name" value="DNA-3-METHYLADENINE GLYCOSYLASE I"/>
    <property type="match status" value="1"/>
</dbReference>
<accession>A0ABR9J5D9</accession>
<keyword evidence="1" id="KW-0326">Glycosidase</keyword>
<proteinExistence type="predicted"/>
<sequence length="225" mass="24190">MTAIPEDTAPAAGTASARDTASAATPGLVIGSDGLPRTAWALGSEMMCRYYDTEWGLPIREEHGLFERLSLEGFQSGLSWSTILSKRENFRAAFAGFDPELVAEFTEDDVQRLLADAGIIRHRGKITATINNAQATLALRDSGGLSELIWSFKPAETPVPRSLEEVPTQSSESAALAKRLKAEGFRFVGPTTAFALMEAIGMVDTHVVGSHRRGSSGVYFTNQPA</sequence>
<dbReference type="EMBL" id="JADBEE010000001">
    <property type="protein sequence ID" value="MBE1514219.1"/>
    <property type="molecule type" value="Genomic_DNA"/>
</dbReference>
<gene>
    <name evidence="1" type="ORF">H4W26_000974</name>
</gene>
<dbReference type="InterPro" id="IPR011257">
    <property type="entry name" value="DNA_glycosylase"/>
</dbReference>
<dbReference type="Pfam" id="PF03352">
    <property type="entry name" value="Adenine_glyco"/>
    <property type="match status" value="1"/>
</dbReference>
<protein>
    <submittedName>
        <fullName evidence="1">DNA-3-methyladenine glycosylase I</fullName>
        <ecNumber evidence="1">3.2.2.20</ecNumber>
    </submittedName>
</protein>
<organism evidence="1 2">
    <name type="scientific">Nesterenkonia halotolerans</name>
    <dbReference type="NCBI Taxonomy" id="225325"/>
    <lineage>
        <taxon>Bacteria</taxon>
        <taxon>Bacillati</taxon>
        <taxon>Actinomycetota</taxon>
        <taxon>Actinomycetes</taxon>
        <taxon>Micrococcales</taxon>
        <taxon>Micrococcaceae</taxon>
        <taxon>Nesterenkonia</taxon>
    </lineage>
</organism>
<evidence type="ECO:0000313" key="1">
    <source>
        <dbReference type="EMBL" id="MBE1514219.1"/>
    </source>
</evidence>
<dbReference type="PANTHER" id="PTHR30037">
    <property type="entry name" value="DNA-3-METHYLADENINE GLYCOSYLASE 1"/>
    <property type="match status" value="1"/>
</dbReference>
<keyword evidence="1" id="KW-0378">Hydrolase</keyword>
<dbReference type="InterPro" id="IPR052891">
    <property type="entry name" value="DNA-3mA_glycosylase"/>
</dbReference>
<comment type="caution">
    <text evidence="1">The sequence shown here is derived from an EMBL/GenBank/DDBJ whole genome shotgun (WGS) entry which is preliminary data.</text>
</comment>
<dbReference type="InterPro" id="IPR005019">
    <property type="entry name" value="Adenine_glyco"/>
</dbReference>
<keyword evidence="2" id="KW-1185">Reference proteome</keyword>
<reference evidence="1 2" key="1">
    <citation type="submission" date="2020-10" db="EMBL/GenBank/DDBJ databases">
        <title>Sequencing the genomes of 1000 actinobacteria strains.</title>
        <authorList>
            <person name="Klenk H.-P."/>
        </authorList>
    </citation>
    <scope>NUCLEOTIDE SEQUENCE [LARGE SCALE GENOMIC DNA]</scope>
    <source>
        <strain evidence="1 2">DSM 15474</strain>
    </source>
</reference>
<name>A0ABR9J5D9_9MICC</name>
<dbReference type="SUPFAM" id="SSF48150">
    <property type="entry name" value="DNA-glycosylase"/>
    <property type="match status" value="1"/>
</dbReference>
<dbReference type="Proteomes" id="UP000636579">
    <property type="component" value="Unassembled WGS sequence"/>
</dbReference>
<dbReference type="Gene3D" id="1.10.340.30">
    <property type="entry name" value="Hypothetical protein, domain 2"/>
    <property type="match status" value="1"/>
</dbReference>
<evidence type="ECO:0000313" key="2">
    <source>
        <dbReference type="Proteomes" id="UP000636579"/>
    </source>
</evidence>